<dbReference type="Proteomes" id="UP001642409">
    <property type="component" value="Unassembled WGS sequence"/>
</dbReference>
<comment type="caution">
    <text evidence="1">The sequence shown here is derived from an EMBL/GenBank/DDBJ whole genome shotgun (WGS) entry which is preliminary data.</text>
</comment>
<evidence type="ECO:0000313" key="3">
    <source>
        <dbReference type="Proteomes" id="UP001642409"/>
    </source>
</evidence>
<proteinExistence type="predicted"/>
<keyword evidence="3" id="KW-1185">Reference proteome</keyword>
<reference evidence="2 3" key="2">
    <citation type="submission" date="2024-07" db="EMBL/GenBank/DDBJ databases">
        <authorList>
            <person name="Akdeniz Z."/>
        </authorList>
    </citation>
    <scope>NUCLEOTIDE SEQUENCE [LARGE SCALE GENOMIC DNA]</scope>
</reference>
<reference evidence="1" key="1">
    <citation type="submission" date="2023-06" db="EMBL/GenBank/DDBJ databases">
        <authorList>
            <person name="Kurt Z."/>
        </authorList>
    </citation>
    <scope>NUCLEOTIDE SEQUENCE</scope>
</reference>
<dbReference type="EMBL" id="CAXDID020000459">
    <property type="protein sequence ID" value="CAL6093577.1"/>
    <property type="molecule type" value="Genomic_DNA"/>
</dbReference>
<protein>
    <submittedName>
        <fullName evidence="2">Hypothetical_protein</fullName>
    </submittedName>
</protein>
<organism evidence="1">
    <name type="scientific">Hexamita inflata</name>
    <dbReference type="NCBI Taxonomy" id="28002"/>
    <lineage>
        <taxon>Eukaryota</taxon>
        <taxon>Metamonada</taxon>
        <taxon>Diplomonadida</taxon>
        <taxon>Hexamitidae</taxon>
        <taxon>Hexamitinae</taxon>
        <taxon>Hexamita</taxon>
    </lineage>
</organism>
<evidence type="ECO:0000313" key="1">
    <source>
        <dbReference type="EMBL" id="CAI9969509.1"/>
    </source>
</evidence>
<evidence type="ECO:0000313" key="2">
    <source>
        <dbReference type="EMBL" id="CAL6093577.1"/>
    </source>
</evidence>
<sequence>MFVIINELHWLGQTISYLDQVRCNLKYECNINKQLQLVNMNLRTHKMSEAAKIIAYHKDLEEIFGIKVGDWQSKPPRQAGKKDDAKEQIEEAEKVVSYYKDLEVVFGAKVGDWQRDVPRVNAVIVDSLAKNEDLLITIDPVLDEEELSIEQRDT</sequence>
<name>A0AA86R0N0_9EUKA</name>
<gene>
    <name evidence="1" type="ORF">HINF_LOCUS57154</name>
    <name evidence="2" type="ORF">HINF_LOCUS67057</name>
</gene>
<accession>A0AA86R0N0</accession>
<dbReference type="AlphaFoldDB" id="A0AA86R0N0"/>
<dbReference type="EMBL" id="CATOUU010001060">
    <property type="protein sequence ID" value="CAI9969509.1"/>
    <property type="molecule type" value="Genomic_DNA"/>
</dbReference>